<name>A0AA88HYV3_ARTSF</name>
<evidence type="ECO:0000313" key="4">
    <source>
        <dbReference type="EMBL" id="KAK2719693.1"/>
    </source>
</evidence>
<dbReference type="AlphaFoldDB" id="A0AA88HYV3"/>
<proteinExistence type="inferred from homology"/>
<dbReference type="EMBL" id="JAVRJZ010000008">
    <property type="protein sequence ID" value="KAK2719693.1"/>
    <property type="molecule type" value="Genomic_DNA"/>
</dbReference>
<sequence length="218" mass="25179">MPKIIEPPPVVEESKDEEEYREEKPLYLYYCLCGQMTLILDCALEKLPLRPKDGARVVDGTKHVYKLNCEQDETTFIRRSEGIEKQYRDKCKKCGLLLFYKHDPTKKIIFVVKGSVVRGLDDGKGLYNQLQGPPKEEEPVKKIMITKLTKNMGKFSSVTVSTIEDEEDEIEEREVADSYALNARIIEKQLERKGIKRKPQESVAEIKKKLQRGTLIDK</sequence>
<dbReference type="GO" id="GO:0006888">
    <property type="term" value="P:endoplasmic reticulum to Golgi vesicle-mediated transport"/>
    <property type="evidence" value="ECO:0007669"/>
    <property type="project" value="TreeGrafter"/>
</dbReference>
<evidence type="ECO:0000256" key="2">
    <source>
        <dbReference type="ARBA" id="ARBA00024237"/>
    </source>
</evidence>
<comment type="similarity">
    <text evidence="1">Belongs to the STEEP1 family.</text>
</comment>
<dbReference type="InterPro" id="IPR057965">
    <property type="entry name" value="STEEP1_dom"/>
</dbReference>
<dbReference type="PANTHER" id="PTHR46355">
    <property type="entry name" value="UPF0428 PROTEIN CXORF56"/>
    <property type="match status" value="1"/>
</dbReference>
<dbReference type="Pfam" id="PF25809">
    <property type="entry name" value="STEEP1"/>
    <property type="match status" value="1"/>
</dbReference>
<evidence type="ECO:0000259" key="3">
    <source>
        <dbReference type="Pfam" id="PF25809"/>
    </source>
</evidence>
<feature type="domain" description="STEEP1" evidence="3">
    <location>
        <begin position="21"/>
        <end position="119"/>
    </location>
</feature>
<comment type="caution">
    <text evidence="4">The sequence shown here is derived from an EMBL/GenBank/DDBJ whole genome shotgun (WGS) entry which is preliminary data.</text>
</comment>
<accession>A0AA88HYV3</accession>
<organism evidence="4 5">
    <name type="scientific">Artemia franciscana</name>
    <name type="common">Brine shrimp</name>
    <name type="synonym">Artemia sanfranciscana</name>
    <dbReference type="NCBI Taxonomy" id="6661"/>
    <lineage>
        <taxon>Eukaryota</taxon>
        <taxon>Metazoa</taxon>
        <taxon>Ecdysozoa</taxon>
        <taxon>Arthropoda</taxon>
        <taxon>Crustacea</taxon>
        <taxon>Branchiopoda</taxon>
        <taxon>Anostraca</taxon>
        <taxon>Artemiidae</taxon>
        <taxon>Artemia</taxon>
    </lineage>
</organism>
<dbReference type="InterPro" id="IPR029704">
    <property type="entry name" value="STEEP-like"/>
</dbReference>
<evidence type="ECO:0000256" key="1">
    <source>
        <dbReference type="ARBA" id="ARBA00024205"/>
    </source>
</evidence>
<dbReference type="GO" id="GO:0090158">
    <property type="term" value="P:endoplasmic reticulum membrane organization"/>
    <property type="evidence" value="ECO:0007669"/>
    <property type="project" value="TreeGrafter"/>
</dbReference>
<dbReference type="PANTHER" id="PTHR46355:SF1">
    <property type="entry name" value="STING ER EXIT PROTEIN"/>
    <property type="match status" value="1"/>
</dbReference>
<dbReference type="Proteomes" id="UP001187531">
    <property type="component" value="Unassembled WGS sequence"/>
</dbReference>
<dbReference type="GO" id="GO:0005737">
    <property type="term" value="C:cytoplasm"/>
    <property type="evidence" value="ECO:0007669"/>
    <property type="project" value="GOC"/>
</dbReference>
<keyword evidence="5" id="KW-1185">Reference proteome</keyword>
<protein>
    <recommendedName>
        <fullName evidence="2">STING ER exit protein</fullName>
    </recommendedName>
</protein>
<reference evidence="4" key="1">
    <citation type="submission" date="2023-07" db="EMBL/GenBank/DDBJ databases">
        <title>Chromosome-level genome assembly of Artemia franciscana.</title>
        <authorList>
            <person name="Jo E."/>
        </authorList>
    </citation>
    <scope>NUCLEOTIDE SEQUENCE</scope>
    <source>
        <tissue evidence="4">Whole body</tissue>
    </source>
</reference>
<evidence type="ECO:0000313" key="5">
    <source>
        <dbReference type="Proteomes" id="UP001187531"/>
    </source>
</evidence>
<gene>
    <name evidence="4" type="ORF">QYM36_005242</name>
</gene>